<dbReference type="EMBL" id="QAMZ01000049">
    <property type="protein sequence ID" value="PWL52384.1"/>
    <property type="molecule type" value="Genomic_DNA"/>
</dbReference>
<keyword evidence="1" id="KW-0472">Membrane</keyword>
<proteinExistence type="predicted"/>
<organism evidence="3 4">
    <name type="scientific">Clostridium cadaveris</name>
    <dbReference type="NCBI Taxonomy" id="1529"/>
    <lineage>
        <taxon>Bacteria</taxon>
        <taxon>Bacillati</taxon>
        <taxon>Bacillota</taxon>
        <taxon>Clostridia</taxon>
        <taxon>Eubacteriales</taxon>
        <taxon>Clostridiaceae</taxon>
        <taxon>Clostridium</taxon>
    </lineage>
</organism>
<dbReference type="Proteomes" id="UP000182135">
    <property type="component" value="Unassembled WGS sequence"/>
</dbReference>
<accession>A0A1I2LC58</accession>
<dbReference type="OrthoDB" id="7995400at2"/>
<evidence type="ECO:0000313" key="5">
    <source>
        <dbReference type="Proteomes" id="UP000246114"/>
    </source>
</evidence>
<feature type="transmembrane region" description="Helical" evidence="1">
    <location>
        <begin position="149"/>
        <end position="168"/>
    </location>
</feature>
<keyword evidence="4" id="KW-1185">Reference proteome</keyword>
<protein>
    <submittedName>
        <fullName evidence="3">Cadmium resistance transporter (Or sequestration) family protein</fullName>
    </submittedName>
    <submittedName>
        <fullName evidence="2">Quaternary ammonium transporter</fullName>
    </submittedName>
</protein>
<dbReference type="Pfam" id="PF03596">
    <property type="entry name" value="Cad"/>
    <property type="match status" value="1"/>
</dbReference>
<gene>
    <name evidence="2" type="ORF">DBY38_10640</name>
    <name evidence="3" type="ORF">SAMN04487885_1093</name>
</gene>
<sequence>MIPIIISAVLSFISTNIDDIFVLMILFSKANSNKKKRYVCIGEYIGIGMLVLISVLGALGISIISEKYIGFLGFIPIFIGIKELYEYKRCKVEENDVVEVGDDSSKISTPNLLKKYIPADVIKVCMISIANGADNIGIYIPMFTTMTPIYLIVTIIIFAFMIGLWCIFAIKLVNYPFIKDKIEKYKDILVPVIFIMIGTFILIESGALSSIII</sequence>
<feature type="transmembrane region" description="Helical" evidence="1">
    <location>
        <begin position="188"/>
        <end position="212"/>
    </location>
</feature>
<dbReference type="eggNOG" id="COG4300">
    <property type="taxonomic scope" value="Bacteria"/>
</dbReference>
<keyword evidence="1" id="KW-0812">Transmembrane</keyword>
<evidence type="ECO:0000313" key="3">
    <source>
        <dbReference type="EMBL" id="SFF74666.1"/>
    </source>
</evidence>
<reference evidence="3 4" key="1">
    <citation type="submission" date="2016-10" db="EMBL/GenBank/DDBJ databases">
        <authorList>
            <person name="de Groot N.N."/>
        </authorList>
    </citation>
    <scope>NUCLEOTIDE SEQUENCE [LARGE SCALE GENOMIC DNA]</scope>
    <source>
        <strain evidence="3 4">NLAE-zl-G419</strain>
    </source>
</reference>
<evidence type="ECO:0000313" key="4">
    <source>
        <dbReference type="Proteomes" id="UP000182135"/>
    </source>
</evidence>
<dbReference type="EMBL" id="FOOE01000009">
    <property type="protein sequence ID" value="SFF74666.1"/>
    <property type="molecule type" value="Genomic_DNA"/>
</dbReference>
<evidence type="ECO:0000256" key="1">
    <source>
        <dbReference type="SAM" id="Phobius"/>
    </source>
</evidence>
<name>A0A1I2LC58_9CLOT</name>
<reference evidence="2 5" key="2">
    <citation type="submission" date="2018-03" db="EMBL/GenBank/DDBJ databases">
        <title>The uncultured portion of the human microbiome is neutrally assembled.</title>
        <authorList>
            <person name="Jeraldo P."/>
            <person name="Boardman L."/>
            <person name="White B.A."/>
            <person name="Nelson H."/>
            <person name="Goldenfeld N."/>
            <person name="Chia N."/>
        </authorList>
    </citation>
    <scope>NUCLEOTIDE SEQUENCE [LARGE SCALE GENOMIC DNA]</scope>
    <source>
        <strain evidence="2">CIM:MAG 903</strain>
    </source>
</reference>
<evidence type="ECO:0000313" key="2">
    <source>
        <dbReference type="EMBL" id="PWL52384.1"/>
    </source>
</evidence>
<dbReference type="RefSeq" id="WP_074845271.1">
    <property type="nucleotide sequence ID" value="NZ_BAAACD010000005.1"/>
</dbReference>
<dbReference type="InterPro" id="IPR004676">
    <property type="entry name" value="Cd-R_transporter"/>
</dbReference>
<keyword evidence="1" id="KW-1133">Transmembrane helix</keyword>
<dbReference type="AlphaFoldDB" id="A0A1I2LC58"/>
<feature type="transmembrane region" description="Helical" evidence="1">
    <location>
        <begin position="6"/>
        <end position="27"/>
    </location>
</feature>
<dbReference type="STRING" id="1529.SAMN04487885_1093"/>
<dbReference type="Proteomes" id="UP000246114">
    <property type="component" value="Unassembled WGS sequence"/>
</dbReference>
<feature type="transmembrane region" description="Helical" evidence="1">
    <location>
        <begin position="39"/>
        <end position="62"/>
    </location>
</feature>